<sequence>MKRGVLAEAMNGTKVSNRAENPPTTVRILDILTVNGFLMEAAKMQVCLHDLSKDKNKKETPFSWSENQKLASESVKKAIADAVLLAHPVSNTILSLVTESSDFRSERFCNRRWPEAFPIRNQTAYAVAETFFAG</sequence>
<evidence type="ECO:0000313" key="1">
    <source>
        <dbReference type="EMBL" id="GBM17995.1"/>
    </source>
</evidence>
<protein>
    <recommendedName>
        <fullName evidence="3">Reverse transcriptase/retrotransposon-derived protein RNase H-like domain-containing protein</fullName>
    </recommendedName>
</protein>
<comment type="caution">
    <text evidence="1">The sequence shown here is derived from an EMBL/GenBank/DDBJ whole genome shotgun (WGS) entry which is preliminary data.</text>
</comment>
<accession>A0A4Y2DQV6</accession>
<evidence type="ECO:0008006" key="3">
    <source>
        <dbReference type="Google" id="ProtNLM"/>
    </source>
</evidence>
<organism evidence="1 2">
    <name type="scientific">Araneus ventricosus</name>
    <name type="common">Orbweaver spider</name>
    <name type="synonym">Epeira ventricosa</name>
    <dbReference type="NCBI Taxonomy" id="182803"/>
    <lineage>
        <taxon>Eukaryota</taxon>
        <taxon>Metazoa</taxon>
        <taxon>Ecdysozoa</taxon>
        <taxon>Arthropoda</taxon>
        <taxon>Chelicerata</taxon>
        <taxon>Arachnida</taxon>
        <taxon>Araneae</taxon>
        <taxon>Araneomorphae</taxon>
        <taxon>Entelegynae</taxon>
        <taxon>Araneoidea</taxon>
        <taxon>Araneidae</taxon>
        <taxon>Araneus</taxon>
    </lineage>
</organism>
<dbReference type="EMBL" id="BGPR01000397">
    <property type="protein sequence ID" value="GBM17995.1"/>
    <property type="molecule type" value="Genomic_DNA"/>
</dbReference>
<proteinExistence type="predicted"/>
<evidence type="ECO:0000313" key="2">
    <source>
        <dbReference type="Proteomes" id="UP000499080"/>
    </source>
</evidence>
<reference evidence="1 2" key="1">
    <citation type="journal article" date="2019" name="Sci. Rep.">
        <title>Orb-weaving spider Araneus ventricosus genome elucidates the spidroin gene catalogue.</title>
        <authorList>
            <person name="Kono N."/>
            <person name="Nakamura H."/>
            <person name="Ohtoshi R."/>
            <person name="Moran D.A.P."/>
            <person name="Shinohara A."/>
            <person name="Yoshida Y."/>
            <person name="Fujiwara M."/>
            <person name="Mori M."/>
            <person name="Tomita M."/>
            <person name="Arakawa K."/>
        </authorList>
    </citation>
    <scope>NUCLEOTIDE SEQUENCE [LARGE SCALE GENOMIC DNA]</scope>
</reference>
<gene>
    <name evidence="1" type="ORF">AVEN_238392_1</name>
</gene>
<name>A0A4Y2DQV6_ARAVE</name>
<keyword evidence="2" id="KW-1185">Reference proteome</keyword>
<dbReference type="AlphaFoldDB" id="A0A4Y2DQV6"/>
<dbReference type="Proteomes" id="UP000499080">
    <property type="component" value="Unassembled WGS sequence"/>
</dbReference>